<dbReference type="InterPro" id="IPR009057">
    <property type="entry name" value="Homeodomain-like_sf"/>
</dbReference>
<dbReference type="PANTHER" id="PTHR30055">
    <property type="entry name" value="HTH-TYPE TRANSCRIPTIONAL REGULATOR RUTR"/>
    <property type="match status" value="1"/>
</dbReference>
<dbReference type="EMBL" id="JACBZR010000001">
    <property type="protein sequence ID" value="NYI75493.1"/>
    <property type="molecule type" value="Genomic_DNA"/>
</dbReference>
<evidence type="ECO:0000256" key="3">
    <source>
        <dbReference type="ARBA" id="ARBA00023163"/>
    </source>
</evidence>
<dbReference type="InterPro" id="IPR036271">
    <property type="entry name" value="Tet_transcr_reg_TetR-rel_C_sf"/>
</dbReference>
<evidence type="ECO:0000256" key="2">
    <source>
        <dbReference type="ARBA" id="ARBA00023125"/>
    </source>
</evidence>
<keyword evidence="3" id="KW-0804">Transcription</keyword>
<dbReference type="PRINTS" id="PR00455">
    <property type="entry name" value="HTHTETR"/>
</dbReference>
<feature type="DNA-binding region" description="H-T-H motif" evidence="4">
    <location>
        <begin position="41"/>
        <end position="60"/>
    </location>
</feature>
<dbReference type="SUPFAM" id="SSF48498">
    <property type="entry name" value="Tetracyclin repressor-like, C-terminal domain"/>
    <property type="match status" value="1"/>
</dbReference>
<name>A0A7Z0DHP3_9ACTN</name>
<keyword evidence="1" id="KW-0805">Transcription regulation</keyword>
<evidence type="ECO:0000313" key="7">
    <source>
        <dbReference type="EMBL" id="NYI75493.1"/>
    </source>
</evidence>
<dbReference type="Pfam" id="PF16859">
    <property type="entry name" value="TetR_C_11"/>
    <property type="match status" value="1"/>
</dbReference>
<dbReference type="GO" id="GO:0000976">
    <property type="term" value="F:transcription cis-regulatory region binding"/>
    <property type="evidence" value="ECO:0007669"/>
    <property type="project" value="TreeGrafter"/>
</dbReference>
<dbReference type="PROSITE" id="PS50977">
    <property type="entry name" value="HTH_TETR_2"/>
    <property type="match status" value="1"/>
</dbReference>
<organism evidence="7 8">
    <name type="scientific">Nocardioides panzhihuensis</name>
    <dbReference type="NCBI Taxonomy" id="860243"/>
    <lineage>
        <taxon>Bacteria</taxon>
        <taxon>Bacillati</taxon>
        <taxon>Actinomycetota</taxon>
        <taxon>Actinomycetes</taxon>
        <taxon>Propionibacteriales</taxon>
        <taxon>Nocardioidaceae</taxon>
        <taxon>Nocardioides</taxon>
    </lineage>
</organism>
<dbReference type="GO" id="GO:0003700">
    <property type="term" value="F:DNA-binding transcription factor activity"/>
    <property type="evidence" value="ECO:0007669"/>
    <property type="project" value="TreeGrafter"/>
</dbReference>
<dbReference type="SUPFAM" id="SSF46689">
    <property type="entry name" value="Homeodomain-like"/>
    <property type="match status" value="1"/>
</dbReference>
<evidence type="ECO:0000313" key="8">
    <source>
        <dbReference type="Proteomes" id="UP000564496"/>
    </source>
</evidence>
<keyword evidence="8" id="KW-1185">Reference proteome</keyword>
<dbReference type="AlphaFoldDB" id="A0A7Z0DHP3"/>
<accession>A0A7Z0DHP3</accession>
<proteinExistence type="predicted"/>
<sequence length="204" mass="22363">MGESSTQARRSPGRPRNPEAERRILDAAVEEYLERGSAGFTMDGVARRAGIGKSAVYLRWPDRDALLVESVMARSSSIEDVDTGNLRDDLVQLAANLLRFLTNPLGFATFRIAVDAVANEAYRQVSQELAGRHRNATTRVFERAHARGDAINDGVVATVVECLFGAVSMQVLTAGLDPALRTDEEILEACERIVDLLYPALHRP</sequence>
<comment type="caution">
    <text evidence="7">The sequence shown here is derived from an EMBL/GenBank/DDBJ whole genome shotgun (WGS) entry which is preliminary data.</text>
</comment>
<gene>
    <name evidence="7" type="ORF">BJ988_000141</name>
</gene>
<dbReference type="Pfam" id="PF00440">
    <property type="entry name" value="TetR_N"/>
    <property type="match status" value="1"/>
</dbReference>
<dbReference type="PANTHER" id="PTHR30055:SF148">
    <property type="entry name" value="TETR-FAMILY TRANSCRIPTIONAL REGULATOR"/>
    <property type="match status" value="1"/>
</dbReference>
<reference evidence="7 8" key="1">
    <citation type="submission" date="2020-07" db="EMBL/GenBank/DDBJ databases">
        <title>Sequencing the genomes of 1000 actinobacteria strains.</title>
        <authorList>
            <person name="Klenk H.-P."/>
        </authorList>
    </citation>
    <scope>NUCLEOTIDE SEQUENCE [LARGE SCALE GENOMIC DNA]</scope>
    <source>
        <strain evidence="7 8">DSM 26487</strain>
    </source>
</reference>
<dbReference type="Gene3D" id="1.10.357.10">
    <property type="entry name" value="Tetracycline Repressor, domain 2"/>
    <property type="match status" value="1"/>
</dbReference>
<evidence type="ECO:0000256" key="5">
    <source>
        <dbReference type="SAM" id="MobiDB-lite"/>
    </source>
</evidence>
<dbReference type="Proteomes" id="UP000564496">
    <property type="component" value="Unassembled WGS sequence"/>
</dbReference>
<keyword evidence="2 4" id="KW-0238">DNA-binding</keyword>
<feature type="domain" description="HTH tetR-type" evidence="6">
    <location>
        <begin position="18"/>
        <end position="78"/>
    </location>
</feature>
<dbReference type="Gene3D" id="1.10.10.60">
    <property type="entry name" value="Homeodomain-like"/>
    <property type="match status" value="1"/>
</dbReference>
<feature type="region of interest" description="Disordered" evidence="5">
    <location>
        <begin position="1"/>
        <end position="21"/>
    </location>
</feature>
<dbReference type="InterPro" id="IPR050109">
    <property type="entry name" value="HTH-type_TetR-like_transc_reg"/>
</dbReference>
<protein>
    <submittedName>
        <fullName evidence="7">AcrR family transcriptional regulator</fullName>
    </submittedName>
</protein>
<dbReference type="InterPro" id="IPR011075">
    <property type="entry name" value="TetR_C"/>
</dbReference>
<dbReference type="RefSeq" id="WP_179656211.1">
    <property type="nucleotide sequence ID" value="NZ_JACBZR010000001.1"/>
</dbReference>
<evidence type="ECO:0000256" key="4">
    <source>
        <dbReference type="PROSITE-ProRule" id="PRU00335"/>
    </source>
</evidence>
<dbReference type="InterPro" id="IPR001647">
    <property type="entry name" value="HTH_TetR"/>
</dbReference>
<evidence type="ECO:0000256" key="1">
    <source>
        <dbReference type="ARBA" id="ARBA00023015"/>
    </source>
</evidence>
<evidence type="ECO:0000259" key="6">
    <source>
        <dbReference type="PROSITE" id="PS50977"/>
    </source>
</evidence>